<dbReference type="InterPro" id="IPR011009">
    <property type="entry name" value="Kinase-like_dom_sf"/>
</dbReference>
<evidence type="ECO:0000313" key="13">
    <source>
        <dbReference type="EMBL" id="KAK0533824.1"/>
    </source>
</evidence>
<dbReference type="CDD" id="cd06008">
    <property type="entry name" value="NF-X1-zinc-finger"/>
    <property type="match status" value="1"/>
</dbReference>
<evidence type="ECO:0000313" key="14">
    <source>
        <dbReference type="Proteomes" id="UP001176521"/>
    </source>
</evidence>
<evidence type="ECO:0000256" key="6">
    <source>
        <dbReference type="ARBA" id="ARBA00022859"/>
    </source>
</evidence>
<protein>
    <recommendedName>
        <fullName evidence="15">C3H1-type domain-containing protein</fullName>
    </recommendedName>
</protein>
<reference evidence="13" key="1">
    <citation type="journal article" date="2023" name="PhytoFront">
        <title>Draft Genome Resources of Seven Strains of Tilletia horrida, Causal Agent of Kernel Smut of Rice.</title>
        <authorList>
            <person name="Khanal S."/>
            <person name="Antony Babu S."/>
            <person name="Zhou X.G."/>
        </authorList>
    </citation>
    <scope>NUCLEOTIDE SEQUENCE</scope>
    <source>
        <strain evidence="13">TX3</strain>
    </source>
</reference>
<keyword evidence="3 7" id="KW-0479">Metal-binding</keyword>
<feature type="compositionally biased region" description="Basic and acidic residues" evidence="9">
    <location>
        <begin position="1551"/>
        <end position="1564"/>
    </location>
</feature>
<dbReference type="InterPro" id="IPR047187">
    <property type="entry name" value="SF1_C_Upf1"/>
</dbReference>
<dbReference type="Pfam" id="PF20173">
    <property type="entry name" value="ZnF_RZ-type"/>
    <property type="match status" value="1"/>
</dbReference>
<keyword evidence="2" id="KW-0963">Cytoplasm</keyword>
<keyword evidence="5 7" id="KW-0862">Zinc</keyword>
<dbReference type="PROSITE" id="PS50011">
    <property type="entry name" value="PROTEIN_KINASE_DOM"/>
    <property type="match status" value="1"/>
</dbReference>
<dbReference type="GO" id="GO:0031048">
    <property type="term" value="P:regulatory ncRNA-mediated heterochromatin formation"/>
    <property type="evidence" value="ECO:0007669"/>
    <property type="project" value="TreeGrafter"/>
</dbReference>
<feature type="region of interest" description="Disordered" evidence="9">
    <location>
        <begin position="1546"/>
        <end position="1570"/>
    </location>
</feature>
<dbReference type="InterPro" id="IPR041677">
    <property type="entry name" value="DNA2/NAM7_AAA_11"/>
</dbReference>
<dbReference type="InterPro" id="IPR046439">
    <property type="entry name" value="ZF_RZ_dom"/>
</dbReference>
<dbReference type="SMART" id="SM00382">
    <property type="entry name" value="AAA"/>
    <property type="match status" value="1"/>
</dbReference>
<dbReference type="GO" id="GO:0008270">
    <property type="term" value="F:zinc ion binding"/>
    <property type="evidence" value="ECO:0007669"/>
    <property type="project" value="UniProtKB-KW"/>
</dbReference>
<evidence type="ECO:0000256" key="5">
    <source>
        <dbReference type="ARBA" id="ARBA00022833"/>
    </source>
</evidence>
<dbReference type="InterPro" id="IPR003593">
    <property type="entry name" value="AAA+_ATPase"/>
</dbReference>
<evidence type="ECO:0000259" key="10">
    <source>
        <dbReference type="PROSITE" id="PS50011"/>
    </source>
</evidence>
<feature type="domain" description="Protein kinase" evidence="10">
    <location>
        <begin position="2316"/>
        <end position="2696"/>
    </location>
</feature>
<feature type="domain" description="C3H1-type" evidence="11">
    <location>
        <begin position="7"/>
        <end position="35"/>
    </location>
</feature>
<dbReference type="EMBL" id="JAPDMQ010000129">
    <property type="protein sequence ID" value="KAK0533824.1"/>
    <property type="molecule type" value="Genomic_DNA"/>
</dbReference>
<dbReference type="GO" id="GO:0005524">
    <property type="term" value="F:ATP binding"/>
    <property type="evidence" value="ECO:0007669"/>
    <property type="project" value="InterPro"/>
</dbReference>
<keyword evidence="14" id="KW-1185">Reference proteome</keyword>
<evidence type="ECO:0000259" key="12">
    <source>
        <dbReference type="PROSITE" id="PS51981"/>
    </source>
</evidence>
<sequence>MSAFGSTRTRVPCRFFNTPQGCRKGAACTFAHVRVADRPSAPAQPRPAASSVRAQAAVKGLSVPMLSSIHEPTSDDIVPVSLTPQHVQDKLQPFLYKDFSYDHAKVMHTFTRLLAAAGSGDEQWSFADRSALLSKLCDPTKSGLTRIKEILLTKAVTKSLFQQQLLYQNGMVLVFMFMTSSTVLNTASASSTNQLYGILDAYFDSIMDVAQTGIRALMDSRGRELLGTDISSMVQVFKPIILLLKEYLDRFPAALASRAEAIESILSNLAASLKDWIQAMSAGSFQDGLAGVENAQRWANFAHNVLQDRIEKMLRALHATTSSFNDPTAAPRISLTGRMAIGEGQLQLLIRTFEPPGHLRATGPRHGNDHARIQDINVHPTSQEIVSTESPFVPYNFIGAPHHLDAGSPEQLLDIHFRLLREELVEPLRSSITAVSHELLALEEGPNQLSRLLSQGGGRFRAGSNCADLQIWGDGFLRFAEVTCNDRHGVVIKIAFKKHQTARAWDFQLERLLNHGALVGVITPTDNGESTSVALGLVRSWPDDIKRRIRAGELPAVLIEFFDTAAIHLAFAERQPKTQLLVEVRGVLYESIAPFLENLKAITPAQLPFADVLALPASAPATRPAIPPPCYAQNPAFSYDLSGLLRPGSLVGDGRLQMTIEDGSTENARTVLKEHGIVDDTQADAVVDTLTREVSIIQGPPGTGKSFTGVALINALLKSRVSPILIICMTNHALDSVLSKVLEQDLTKKIVRLGSRSKDERISSYSLETLVHLKGKTEDRGAKRDWRELKLAQEEMMDNVRKLKSSDVDAHRLYEWADLISPEHVQAILNVPQSLRPAVEEWAGFEHRRRSSSMVVFDFWTQGIDLDLRAVPQRPAYEQQDQEQQDRAASPDETAFTQNRFQILADSDGSDISEDDLWPCDEEDEEDGAQDVVTMDASSEAQSDAFEDALSQEAAHEQLAWPMIVRRGSVELLEVDTDVWSYSAIDRVLLVERWKKCVREAALSTLDDTCQKLEDARKKVQEHRNEERLAIMHGCDIIGATTNGAAKAVDLLKLIKPKVLLVEEAGQVLEAHILATLSQSIEHLILIGDHNQLRPQVTNYELSMENKRGRGHLHRLDLSLMERLAEESMLPVSRIVTQRRMRPEICDLIRPVQQLEDHESVQGRQDIKGIAKNFFFFDHNYPESAVETSRTNESEADIAVDLVRHFVAQGYTEPGDICVIVAYLSQISKVKERLGRHQISIIVSDKDASALADAAAEDDEVLEDQQNVSVVRQSLGASVRVATVDNFQGEEARIVVLSLVRNRGADTDEQLANSRFLRKSGIGFLKSKNRAYVALSRARDGLFVLGNAELMVSQSSFWADVLERFEEADAIVQAIPIVCSRHPEKGVREVSEPGQLAMLSPNGGCGEPCGEVRTKCGHICKAKCHPGDPSHTLMPCLDPCARHLDCGHPCKKLCGEKCGPCDFIIPVVELPCGHSATAVRCAKALTGTIWCGKEVDKTLPECGHHVRVACSMDVSQIECLETCLELLPCCGRRCQSGCSHCTKLSDNAPAQKHDSDEGSEKEKDVEDQDASQQLVQRVKHGRHLCLQTRPCGHKCKEGCEVGHECKAECPERCDRRLCEHVKCKLACVQPCQTCLAKCPWVCEHGHGECANPCGVPCERLPCDEPCKKMLICGHPCPSICGEPCEQQTCAICASEDKRDQVVDLIMQTTLAEIDSTSHDLDSRTITLGCGHVFTVETLDGLFRLNDFYSKNADGAWDSTALIGPEFMTGFACPSCRQPAAAKRYGRPQKRAFLDAQERKQTLTADKIINKLQMRSAGIDVDILASRFGGQPFMSKLSGERRFNIGAKGQKRFLDELDADALPAPASLWENLLHFGLSKASAQGWKSSTKPILDLNRAAEAILKQKTPHVHAWQAAVSQAYERISATLDPRDVRRDQKALQMARRAVAMPEPQSEAKFHLLSCLLILQSRMLLVNVAVSVAEQAKLNGDAQWYQFVHLLLSSGVHDAAKTYSRAQDSKHGKVALEAISIKMHFGIELTMDKLKLSWEKVGNDDAKQAQVGNKARQEVDQLRSDWASAMESINVDANLKEQAHATTAARFQAVEDCIKSRKSRKEELKMIISTLMKFNLDLGYGGHYYRCSNGHPFVIGDCGGAMEVASCPECGVPIGGGHHTLVEGNTRDTEMEQLAQLKVFRGNMFNNIGPLRQDKEVDPSTPKGLDGFKVLDYALSWKLQSLRLSVAHQHTMTHLLIPRAPVADGQARPFETILYDTVAAHFGGNPKTQAKWCRRRVQGNEQPAIVYEVEQRLMGIVRERLPALITAYDHPGSQLFAKLYTSAETGEIEISIIGDVFRDVMISHLAALTEETCKGVPRIGISAVRSYVAKWVDHVWLIDAIVPPSTVPIRVVLKTHQVPSDDQMTSELGTRLRPCIGEAERLATLPPHPHVLGAPLALIMIENNSVGRDVDVPKTANKTLLVGFLLPDLSGKLPFYDGIIKDNRFKTPADMVRRLRYGYEFASAIQFMHQQGIFIGDLKPTNLVLSAPPPHDRVVLIDLEPIEMYCNGIFANAPEGEGHWDASLQGGEDGMLIYTQCDAPVSRMLTIRQEWAHMPEALERLEVFGVGTTLSQLLSCSLCFPRLARLQLPFWIHRTDPNVPNKYIDQEWEARLPESFKTLIQRCCSFDPRDRPLLDEIVAELKQWA</sequence>
<dbReference type="Pfam" id="PF13086">
    <property type="entry name" value="AAA_11"/>
    <property type="match status" value="1"/>
</dbReference>
<feature type="domain" description="RZ-type" evidence="12">
    <location>
        <begin position="2110"/>
        <end position="2188"/>
    </location>
</feature>
<gene>
    <name evidence="13" type="ORF">OC842_002846</name>
</gene>
<evidence type="ECO:0000256" key="8">
    <source>
        <dbReference type="SAM" id="Coils"/>
    </source>
</evidence>
<comment type="subcellular location">
    <subcellularLocation>
        <location evidence="1">Cytoplasm</location>
    </subcellularLocation>
</comment>
<dbReference type="InterPro" id="IPR027417">
    <property type="entry name" value="P-loop_NTPase"/>
</dbReference>
<evidence type="ECO:0000256" key="1">
    <source>
        <dbReference type="ARBA" id="ARBA00004496"/>
    </source>
</evidence>
<dbReference type="InterPro" id="IPR045055">
    <property type="entry name" value="DNA2/NAM7-like"/>
</dbReference>
<dbReference type="GO" id="GO:0005737">
    <property type="term" value="C:cytoplasm"/>
    <property type="evidence" value="ECO:0007669"/>
    <property type="project" value="UniProtKB-SubCell"/>
</dbReference>
<dbReference type="CDD" id="cd18808">
    <property type="entry name" value="SF1_C_Upf1"/>
    <property type="match status" value="1"/>
</dbReference>
<dbReference type="GO" id="GO:0004386">
    <property type="term" value="F:helicase activity"/>
    <property type="evidence" value="ECO:0007669"/>
    <property type="project" value="InterPro"/>
</dbReference>
<dbReference type="PANTHER" id="PTHR10887:SF341">
    <property type="entry name" value="NFX1-TYPE ZINC FINGER-CONTAINING PROTEIN 1"/>
    <property type="match status" value="1"/>
</dbReference>
<organism evidence="13 14">
    <name type="scientific">Tilletia horrida</name>
    <dbReference type="NCBI Taxonomy" id="155126"/>
    <lineage>
        <taxon>Eukaryota</taxon>
        <taxon>Fungi</taxon>
        <taxon>Dikarya</taxon>
        <taxon>Basidiomycota</taxon>
        <taxon>Ustilaginomycotina</taxon>
        <taxon>Exobasidiomycetes</taxon>
        <taxon>Tilletiales</taxon>
        <taxon>Tilletiaceae</taxon>
        <taxon>Tilletia</taxon>
    </lineage>
</organism>
<dbReference type="SUPFAM" id="SSF56112">
    <property type="entry name" value="Protein kinase-like (PK-like)"/>
    <property type="match status" value="1"/>
</dbReference>
<keyword evidence="8" id="KW-0175">Coiled coil</keyword>
<evidence type="ECO:0000256" key="9">
    <source>
        <dbReference type="SAM" id="MobiDB-lite"/>
    </source>
</evidence>
<evidence type="ECO:0000256" key="2">
    <source>
        <dbReference type="ARBA" id="ARBA00022490"/>
    </source>
</evidence>
<feature type="zinc finger region" description="C3H1-type" evidence="7">
    <location>
        <begin position="7"/>
        <end position="35"/>
    </location>
</feature>
<name>A0AAN6GEL8_9BASI</name>
<dbReference type="InterPro" id="IPR000719">
    <property type="entry name" value="Prot_kinase_dom"/>
</dbReference>
<dbReference type="GO" id="GO:0002376">
    <property type="term" value="P:immune system process"/>
    <property type="evidence" value="ECO:0007669"/>
    <property type="project" value="UniProtKB-KW"/>
</dbReference>
<evidence type="ECO:0000256" key="7">
    <source>
        <dbReference type="PROSITE-ProRule" id="PRU00723"/>
    </source>
</evidence>
<evidence type="ECO:0000259" key="11">
    <source>
        <dbReference type="PROSITE" id="PS50103"/>
    </source>
</evidence>
<keyword evidence="6" id="KW-0391">Immunity</keyword>
<dbReference type="PROSITE" id="PS51981">
    <property type="entry name" value="ZF_RZ"/>
    <property type="match status" value="1"/>
</dbReference>
<dbReference type="Pfam" id="PF13087">
    <property type="entry name" value="AAA_12"/>
    <property type="match status" value="1"/>
</dbReference>
<feature type="coiled-coil region" evidence="8">
    <location>
        <begin position="1003"/>
        <end position="1030"/>
    </location>
</feature>
<dbReference type="InterPro" id="IPR041679">
    <property type="entry name" value="DNA2/NAM7-like_C"/>
</dbReference>
<keyword evidence="4 7" id="KW-0863">Zinc-finger</keyword>
<dbReference type="SUPFAM" id="SSF52540">
    <property type="entry name" value="P-loop containing nucleoside triphosphate hydrolases"/>
    <property type="match status" value="1"/>
</dbReference>
<comment type="caution">
    <text evidence="13">The sequence shown here is derived from an EMBL/GenBank/DDBJ whole genome shotgun (WGS) entry which is preliminary data.</text>
</comment>
<dbReference type="Gene3D" id="1.10.510.10">
    <property type="entry name" value="Transferase(Phosphotransferase) domain 1"/>
    <property type="match status" value="1"/>
</dbReference>
<dbReference type="GO" id="GO:0004672">
    <property type="term" value="F:protein kinase activity"/>
    <property type="evidence" value="ECO:0007669"/>
    <property type="project" value="InterPro"/>
</dbReference>
<dbReference type="SMART" id="SM00356">
    <property type="entry name" value="ZnF_C3H1"/>
    <property type="match status" value="1"/>
</dbReference>
<dbReference type="Gene3D" id="3.40.50.300">
    <property type="entry name" value="P-loop containing nucleotide triphosphate hydrolases"/>
    <property type="match status" value="3"/>
</dbReference>
<dbReference type="GO" id="GO:0031380">
    <property type="term" value="C:nuclear RNA-directed RNA polymerase complex"/>
    <property type="evidence" value="ECO:0007669"/>
    <property type="project" value="TreeGrafter"/>
</dbReference>
<evidence type="ECO:0000256" key="4">
    <source>
        <dbReference type="ARBA" id="ARBA00022771"/>
    </source>
</evidence>
<dbReference type="PANTHER" id="PTHR10887">
    <property type="entry name" value="DNA2/NAM7 HELICASE FAMILY"/>
    <property type="match status" value="1"/>
</dbReference>
<evidence type="ECO:0000256" key="3">
    <source>
        <dbReference type="ARBA" id="ARBA00022723"/>
    </source>
</evidence>
<dbReference type="PROSITE" id="PS50103">
    <property type="entry name" value="ZF_C3H1"/>
    <property type="match status" value="1"/>
</dbReference>
<accession>A0AAN6GEL8</accession>
<evidence type="ECO:0008006" key="15">
    <source>
        <dbReference type="Google" id="ProtNLM"/>
    </source>
</evidence>
<dbReference type="Proteomes" id="UP001176521">
    <property type="component" value="Unassembled WGS sequence"/>
</dbReference>
<proteinExistence type="predicted"/>
<dbReference type="InterPro" id="IPR000571">
    <property type="entry name" value="Znf_CCCH"/>
</dbReference>